<name>A0AA38GDG5_TAXCH</name>
<keyword evidence="2" id="KW-1185">Reference proteome</keyword>
<comment type="caution">
    <text evidence="1">The sequence shown here is derived from an EMBL/GenBank/DDBJ whole genome shotgun (WGS) entry which is preliminary data.</text>
</comment>
<feature type="non-terminal residue" evidence="1">
    <location>
        <position position="59"/>
    </location>
</feature>
<organism evidence="1 2">
    <name type="scientific">Taxus chinensis</name>
    <name type="common">Chinese yew</name>
    <name type="synonym">Taxus wallichiana var. chinensis</name>
    <dbReference type="NCBI Taxonomy" id="29808"/>
    <lineage>
        <taxon>Eukaryota</taxon>
        <taxon>Viridiplantae</taxon>
        <taxon>Streptophyta</taxon>
        <taxon>Embryophyta</taxon>
        <taxon>Tracheophyta</taxon>
        <taxon>Spermatophyta</taxon>
        <taxon>Pinopsida</taxon>
        <taxon>Pinidae</taxon>
        <taxon>Conifers II</taxon>
        <taxon>Cupressales</taxon>
        <taxon>Taxaceae</taxon>
        <taxon>Taxus</taxon>
    </lineage>
</organism>
<dbReference type="Proteomes" id="UP000824469">
    <property type="component" value="Unassembled WGS sequence"/>
</dbReference>
<reference evidence="1 2" key="1">
    <citation type="journal article" date="2021" name="Nat. Plants">
        <title>The Taxus genome provides insights into paclitaxel biosynthesis.</title>
        <authorList>
            <person name="Xiong X."/>
            <person name="Gou J."/>
            <person name="Liao Q."/>
            <person name="Li Y."/>
            <person name="Zhou Q."/>
            <person name="Bi G."/>
            <person name="Li C."/>
            <person name="Du R."/>
            <person name="Wang X."/>
            <person name="Sun T."/>
            <person name="Guo L."/>
            <person name="Liang H."/>
            <person name="Lu P."/>
            <person name="Wu Y."/>
            <person name="Zhang Z."/>
            <person name="Ro D.K."/>
            <person name="Shang Y."/>
            <person name="Huang S."/>
            <person name="Yan J."/>
        </authorList>
    </citation>
    <scope>NUCLEOTIDE SEQUENCE [LARGE SCALE GENOMIC DNA]</scope>
    <source>
        <strain evidence="1">Ta-2019</strain>
    </source>
</reference>
<protein>
    <submittedName>
        <fullName evidence="1">Uncharacterized protein</fullName>
    </submittedName>
</protein>
<accession>A0AA38GDG5</accession>
<dbReference type="EMBL" id="JAHRHJ020000003">
    <property type="protein sequence ID" value="KAH9321206.1"/>
    <property type="molecule type" value="Genomic_DNA"/>
</dbReference>
<evidence type="ECO:0000313" key="2">
    <source>
        <dbReference type="Proteomes" id="UP000824469"/>
    </source>
</evidence>
<proteinExistence type="predicted"/>
<evidence type="ECO:0000313" key="1">
    <source>
        <dbReference type="EMBL" id="KAH9321206.1"/>
    </source>
</evidence>
<feature type="non-terminal residue" evidence="1">
    <location>
        <position position="1"/>
    </location>
</feature>
<sequence length="59" mass="6806">TLKAVNSEEDDVAVEIEELLDIAMRTMREEKELAAMRKEELQNPTTGWIVIEQSLQGFR</sequence>
<dbReference type="AlphaFoldDB" id="A0AA38GDG5"/>
<gene>
    <name evidence="1" type="ORF">KI387_015845</name>
</gene>